<name>A0A919Y7N4_9BACL</name>
<dbReference type="InterPro" id="IPR058926">
    <property type="entry name" value="YmzB-like"/>
</dbReference>
<gene>
    <name evidence="1" type="ORF">J34TS1_03960</name>
</gene>
<dbReference type="Pfam" id="PF25846">
    <property type="entry name" value="YmzB"/>
    <property type="match status" value="1"/>
</dbReference>
<accession>A0A919Y7N4</accession>
<evidence type="ECO:0000313" key="2">
    <source>
        <dbReference type="Proteomes" id="UP000682811"/>
    </source>
</evidence>
<dbReference type="EMBL" id="BORT01000001">
    <property type="protein sequence ID" value="GIO45631.1"/>
    <property type="molecule type" value="Genomic_DNA"/>
</dbReference>
<dbReference type="Proteomes" id="UP000682811">
    <property type="component" value="Unassembled WGS sequence"/>
</dbReference>
<reference evidence="1 2" key="1">
    <citation type="submission" date="2021-03" db="EMBL/GenBank/DDBJ databases">
        <title>Antimicrobial resistance genes in bacteria isolated from Japanese honey, and their potential for conferring macrolide and lincosamide resistance in the American foulbrood pathogen Paenibacillus larvae.</title>
        <authorList>
            <person name="Okamoto M."/>
            <person name="Kumagai M."/>
            <person name="Kanamori H."/>
            <person name="Takamatsu D."/>
        </authorList>
    </citation>
    <scope>NUCLEOTIDE SEQUENCE [LARGE SCALE GENOMIC DNA]</scope>
    <source>
        <strain evidence="1 2">J34TS1</strain>
    </source>
</reference>
<dbReference type="AlphaFoldDB" id="A0A919Y7N4"/>
<dbReference type="RefSeq" id="WP_212976774.1">
    <property type="nucleotide sequence ID" value="NZ_AP025343.1"/>
</dbReference>
<proteinExistence type="predicted"/>
<sequence>MNNELNAVNQWLENQVGQTILIRKEEQGDLDETRVQLEAVEYSEHVPARDEYAEGSSLILHGPGHVINEKGDIPLPRNTFQIYVDGLHETETDESRINLTTDRAKYLIFKLP</sequence>
<comment type="caution">
    <text evidence="1">The sequence shown here is derived from an EMBL/GenBank/DDBJ whole genome shotgun (WGS) entry which is preliminary data.</text>
</comment>
<protein>
    <submittedName>
        <fullName evidence="1">Uncharacterized protein</fullName>
    </submittedName>
</protein>
<organism evidence="1 2">
    <name type="scientific">Paenibacillus azoreducens</name>
    <dbReference type="NCBI Taxonomy" id="116718"/>
    <lineage>
        <taxon>Bacteria</taxon>
        <taxon>Bacillati</taxon>
        <taxon>Bacillota</taxon>
        <taxon>Bacilli</taxon>
        <taxon>Bacillales</taxon>
        <taxon>Paenibacillaceae</taxon>
        <taxon>Paenibacillus</taxon>
    </lineage>
</organism>
<evidence type="ECO:0000313" key="1">
    <source>
        <dbReference type="EMBL" id="GIO45631.1"/>
    </source>
</evidence>
<keyword evidence="2" id="KW-1185">Reference proteome</keyword>